<keyword evidence="3" id="KW-1185">Reference proteome</keyword>
<gene>
    <name evidence="2" type="ORF">Tsubulata_026931</name>
</gene>
<feature type="compositionally biased region" description="Polar residues" evidence="1">
    <location>
        <begin position="43"/>
        <end position="52"/>
    </location>
</feature>
<feature type="region of interest" description="Disordered" evidence="1">
    <location>
        <begin position="492"/>
        <end position="581"/>
    </location>
</feature>
<dbReference type="PANTHER" id="PTHR31286">
    <property type="entry name" value="GLYCINE-RICH CELL WALL STRUCTURAL PROTEIN 1.8-LIKE"/>
    <property type="match status" value="1"/>
</dbReference>
<feature type="compositionally biased region" description="Basic and acidic residues" evidence="1">
    <location>
        <begin position="61"/>
        <end position="70"/>
    </location>
</feature>
<reference evidence="2" key="1">
    <citation type="submission" date="2022-02" db="EMBL/GenBank/DDBJ databases">
        <authorList>
            <person name="Henning P.M."/>
            <person name="McCubbin A.G."/>
            <person name="Shore J.S."/>
        </authorList>
    </citation>
    <scope>NUCLEOTIDE SEQUENCE</scope>
    <source>
        <strain evidence="2">F60SS</strain>
        <tissue evidence="2">Leaves</tissue>
    </source>
</reference>
<dbReference type="PANTHER" id="PTHR31286:SF99">
    <property type="entry name" value="DUF4283 DOMAIN-CONTAINING PROTEIN"/>
    <property type="match status" value="1"/>
</dbReference>
<feature type="compositionally biased region" description="Polar residues" evidence="1">
    <location>
        <begin position="71"/>
        <end position="80"/>
    </location>
</feature>
<feature type="region of interest" description="Disordered" evidence="1">
    <location>
        <begin position="400"/>
        <end position="478"/>
    </location>
</feature>
<comment type="caution">
    <text evidence="2">The sequence shown here is derived from an EMBL/GenBank/DDBJ whole genome shotgun (WGS) entry which is preliminary data.</text>
</comment>
<proteinExistence type="predicted"/>
<name>A0A9Q0JKK7_9ROSI</name>
<protein>
    <recommendedName>
        <fullName evidence="4">CCHC-type domain-containing protein</fullName>
    </recommendedName>
</protein>
<feature type="compositionally biased region" description="Polar residues" evidence="1">
    <location>
        <begin position="556"/>
        <end position="565"/>
    </location>
</feature>
<feature type="compositionally biased region" description="Basic and acidic residues" evidence="1">
    <location>
        <begin position="524"/>
        <end position="537"/>
    </location>
</feature>
<dbReference type="EMBL" id="JAKUCV010002032">
    <property type="protein sequence ID" value="KAJ4844170.1"/>
    <property type="molecule type" value="Genomic_DNA"/>
</dbReference>
<evidence type="ECO:0008006" key="4">
    <source>
        <dbReference type="Google" id="ProtNLM"/>
    </source>
</evidence>
<feature type="compositionally biased region" description="Basic and acidic residues" evidence="1">
    <location>
        <begin position="1"/>
        <end position="20"/>
    </location>
</feature>
<dbReference type="InterPro" id="IPR040256">
    <property type="entry name" value="At4g02000-like"/>
</dbReference>
<feature type="compositionally biased region" description="Polar residues" evidence="1">
    <location>
        <begin position="400"/>
        <end position="422"/>
    </location>
</feature>
<feature type="compositionally biased region" description="Polar residues" evidence="1">
    <location>
        <begin position="280"/>
        <end position="290"/>
    </location>
</feature>
<dbReference type="AlphaFoldDB" id="A0A9Q0JKK7"/>
<dbReference type="Proteomes" id="UP001141552">
    <property type="component" value="Unassembled WGS sequence"/>
</dbReference>
<feature type="region of interest" description="Disordered" evidence="1">
    <location>
        <begin position="357"/>
        <end position="386"/>
    </location>
</feature>
<evidence type="ECO:0000313" key="2">
    <source>
        <dbReference type="EMBL" id="KAJ4844170.1"/>
    </source>
</evidence>
<organism evidence="2 3">
    <name type="scientific">Turnera subulata</name>
    <dbReference type="NCBI Taxonomy" id="218843"/>
    <lineage>
        <taxon>Eukaryota</taxon>
        <taxon>Viridiplantae</taxon>
        <taxon>Streptophyta</taxon>
        <taxon>Embryophyta</taxon>
        <taxon>Tracheophyta</taxon>
        <taxon>Spermatophyta</taxon>
        <taxon>Magnoliopsida</taxon>
        <taxon>eudicotyledons</taxon>
        <taxon>Gunneridae</taxon>
        <taxon>Pentapetalae</taxon>
        <taxon>rosids</taxon>
        <taxon>fabids</taxon>
        <taxon>Malpighiales</taxon>
        <taxon>Passifloraceae</taxon>
        <taxon>Turnera</taxon>
    </lineage>
</organism>
<evidence type="ECO:0000256" key="1">
    <source>
        <dbReference type="SAM" id="MobiDB-lite"/>
    </source>
</evidence>
<accession>A0A9Q0JKK7</accession>
<feature type="region of interest" description="Disordered" evidence="1">
    <location>
        <begin position="1"/>
        <end position="108"/>
    </location>
</feature>
<feature type="compositionally biased region" description="Low complexity" evidence="1">
    <location>
        <begin position="494"/>
        <end position="510"/>
    </location>
</feature>
<sequence>SKSENTKRERYRSRSRERDPTLPSPNHRLRSPPPLRRSPSPSCNSTETSPAQAQDDIEADTTPKKLRLNDSDASGNSTTDEAMEELPADNETTKSAPAPTPTEPEAPKISYQDMLSTGHSANLSADPWFDEEEKNDYLHVLVDGPWGIYGNVLSVQPWSPEFKASSDRIDSVVVWTQYPDFPVNRYHSEVFNHLGNMVGKTVKLDGNTRSPSRAKFAKVAVCVDLTKPLKGTVYLEGTPIRVRYEGLPNLCYICGKNGHSVLACSNAVKEQGMESREAAITQSENSTNRALPSDVLGDDMGPASSLDGRGEWMTVPRRIRRTVKRSADGIPSGSNIGHTGGATNRFQALTADQLLVPGPTDAIKSSNPIPKLENSNPSNNSRFNTLPTATTQTLQKRISQVNKSQKQTNLQATQRKPLNDISNLKPDYQPKAQTGQASSSQPHTNQASSSTIQNQSRLDSSKPKQRSNHSAIALPKDSHTTIVGTIAPLQPLASTPMPHHPTTSPNHPTMQTAPLTRSPPDPPIDERGRPDVGRIDHFGPPFPPDIRSQVAAFQLASPSSNQGQQIEADEMLVDPQGPNDQ</sequence>
<feature type="compositionally biased region" description="Polar residues" evidence="1">
    <location>
        <begin position="431"/>
        <end position="458"/>
    </location>
</feature>
<feature type="region of interest" description="Disordered" evidence="1">
    <location>
        <begin position="275"/>
        <end position="309"/>
    </location>
</feature>
<feature type="compositionally biased region" description="Polar residues" evidence="1">
    <location>
        <begin position="363"/>
        <end position="386"/>
    </location>
</feature>
<feature type="non-terminal residue" evidence="2">
    <location>
        <position position="581"/>
    </location>
</feature>
<evidence type="ECO:0000313" key="3">
    <source>
        <dbReference type="Proteomes" id="UP001141552"/>
    </source>
</evidence>
<reference evidence="2" key="2">
    <citation type="journal article" date="2023" name="Plants (Basel)">
        <title>Annotation of the Turnera subulata (Passifloraceae) Draft Genome Reveals the S-Locus Evolved after the Divergence of Turneroideae from Passifloroideae in a Stepwise Manner.</title>
        <authorList>
            <person name="Henning P.M."/>
            <person name="Roalson E.H."/>
            <person name="Mir W."/>
            <person name="McCubbin A.G."/>
            <person name="Shore J.S."/>
        </authorList>
    </citation>
    <scope>NUCLEOTIDE SEQUENCE</scope>
    <source>
        <strain evidence="2">F60SS</strain>
    </source>
</reference>
<feature type="non-terminal residue" evidence="2">
    <location>
        <position position="1"/>
    </location>
</feature>